<sequence length="152" mass="16691">MDALRAAAFSCSLLRANSFSFSFVHSSPFLNTVSSSSEGRHSFLNNMMYLSIPSCPKECAVRPASSASSCTIALKICSKGGNFSLVLFESFMKSVMCFSVFNLNFLSISFSAFCFFSISILCLFISSFCLSETEGGFSIEFRIEPNRSILLM</sequence>
<evidence type="ECO:0000256" key="1">
    <source>
        <dbReference type="SAM" id="Phobius"/>
    </source>
</evidence>
<protein>
    <submittedName>
        <fullName evidence="2">Uncharacterized protein</fullName>
    </submittedName>
</protein>
<reference evidence="2" key="1">
    <citation type="journal article" date="2018" name="PLoS Negl. Trop. Dis.">
        <title>An insight into the salivary gland and fat body transcriptome of Panstrongylus lignarius (Hemiptera: Heteroptera), the main vector of Chagas disease in Peru.</title>
        <authorList>
            <person name="Nevoa J.C."/>
            <person name="Mendes M.T."/>
            <person name="da Silva M.V."/>
            <person name="Soares S.C."/>
            <person name="Oliveira C.J.F."/>
            <person name="Ribeiro J.M.C."/>
        </authorList>
    </citation>
    <scope>NUCLEOTIDE SEQUENCE</scope>
</reference>
<keyword evidence="1" id="KW-0472">Membrane</keyword>
<feature type="transmembrane region" description="Helical" evidence="1">
    <location>
        <begin position="108"/>
        <end position="130"/>
    </location>
</feature>
<evidence type="ECO:0000313" key="2">
    <source>
        <dbReference type="EMBL" id="JAW13863.1"/>
    </source>
</evidence>
<keyword evidence="1" id="KW-1133">Transmembrane helix</keyword>
<keyword evidence="1" id="KW-0812">Transmembrane</keyword>
<dbReference type="EMBL" id="GFTR01002563">
    <property type="protein sequence ID" value="JAW13863.1"/>
    <property type="molecule type" value="Transcribed_RNA"/>
</dbReference>
<accession>A0A224XZZ4</accession>
<name>A0A224XZZ4_9HEMI</name>
<proteinExistence type="predicted"/>
<organism evidence="2">
    <name type="scientific">Panstrongylus lignarius</name>
    <dbReference type="NCBI Taxonomy" id="156445"/>
    <lineage>
        <taxon>Eukaryota</taxon>
        <taxon>Metazoa</taxon>
        <taxon>Ecdysozoa</taxon>
        <taxon>Arthropoda</taxon>
        <taxon>Hexapoda</taxon>
        <taxon>Insecta</taxon>
        <taxon>Pterygota</taxon>
        <taxon>Neoptera</taxon>
        <taxon>Paraneoptera</taxon>
        <taxon>Hemiptera</taxon>
        <taxon>Heteroptera</taxon>
        <taxon>Panheteroptera</taxon>
        <taxon>Cimicomorpha</taxon>
        <taxon>Reduviidae</taxon>
        <taxon>Triatominae</taxon>
        <taxon>Panstrongylus</taxon>
    </lineage>
</organism>
<dbReference type="AlphaFoldDB" id="A0A224XZZ4"/>